<dbReference type="Proteomes" id="UP001642540">
    <property type="component" value="Unassembled WGS sequence"/>
</dbReference>
<dbReference type="EMBL" id="CAXLJM020000151">
    <property type="protein sequence ID" value="CAL8143102.1"/>
    <property type="molecule type" value="Genomic_DNA"/>
</dbReference>
<gene>
    <name evidence="2" type="ORF">ODALV1_LOCUS29265</name>
</gene>
<keyword evidence="3" id="KW-1185">Reference proteome</keyword>
<feature type="region of interest" description="Disordered" evidence="1">
    <location>
        <begin position="540"/>
        <end position="687"/>
    </location>
</feature>
<organism evidence="2 3">
    <name type="scientific">Orchesella dallaii</name>
    <dbReference type="NCBI Taxonomy" id="48710"/>
    <lineage>
        <taxon>Eukaryota</taxon>
        <taxon>Metazoa</taxon>
        <taxon>Ecdysozoa</taxon>
        <taxon>Arthropoda</taxon>
        <taxon>Hexapoda</taxon>
        <taxon>Collembola</taxon>
        <taxon>Entomobryomorpha</taxon>
        <taxon>Entomobryoidea</taxon>
        <taxon>Orchesellidae</taxon>
        <taxon>Orchesellinae</taxon>
        <taxon>Orchesella</taxon>
    </lineage>
</organism>
<reference evidence="2 3" key="1">
    <citation type="submission" date="2024-08" db="EMBL/GenBank/DDBJ databases">
        <authorList>
            <person name="Cucini C."/>
            <person name="Frati F."/>
        </authorList>
    </citation>
    <scope>NUCLEOTIDE SEQUENCE [LARGE SCALE GENOMIC DNA]</scope>
</reference>
<protein>
    <submittedName>
        <fullName evidence="2">Uncharacterized protein</fullName>
    </submittedName>
</protein>
<feature type="compositionally biased region" description="Basic and acidic residues" evidence="1">
    <location>
        <begin position="280"/>
        <end position="294"/>
    </location>
</feature>
<accession>A0ABP1S373</accession>
<feature type="compositionally biased region" description="Basic residues" evidence="1">
    <location>
        <begin position="197"/>
        <end position="209"/>
    </location>
</feature>
<feature type="compositionally biased region" description="Basic and acidic residues" evidence="1">
    <location>
        <begin position="615"/>
        <end position="625"/>
    </location>
</feature>
<comment type="caution">
    <text evidence="2">The sequence shown here is derived from an EMBL/GenBank/DDBJ whole genome shotgun (WGS) entry which is preliminary data.</text>
</comment>
<evidence type="ECO:0000256" key="1">
    <source>
        <dbReference type="SAM" id="MobiDB-lite"/>
    </source>
</evidence>
<evidence type="ECO:0000313" key="3">
    <source>
        <dbReference type="Proteomes" id="UP001642540"/>
    </source>
</evidence>
<feature type="compositionally biased region" description="Basic and acidic residues" evidence="1">
    <location>
        <begin position="635"/>
        <end position="644"/>
    </location>
</feature>
<sequence length="687" mass="76746">MAAKIASCQLSGDIRNIQGFLWNNVPDFNRGLYMKLLGNLNHFMYFLPPDMIQFEDMFYILHLLMSAGVEVHLQKEAESRKNKSIPDISKPSEMLISDEVYYQNRDDSDNKFPGTNLDMDRNYLAVSRKTGLHFVISPTSSHELTIASFGHTQTEQVPGTERTSLPYTEVDMDNFLKQTTALTQEMNAPSTTSETKKKIKKKKSKHKKAAAPPKPTLDPTKVARITANNAIESAVEYAQTQPEYTEKVDNEGLEKAENDEESPVQSPIDNTDAKTTTSTETERKEGTAPTAEVRKTKSVWEKAPMKDLENMVGGDGKNKSDGFNAMQPNGKEKRFIACEEQWFDDIHDKSVIQALLECPALLAINESGALDLSKWVEKYLFSYGMDIGGGEGILLGDLKNWNFVEELVPIQTVQMLNEATQDYLSMQRMYCPFYDTLLFIFNNPSPKELTAETQFYLRLKTLPGLQHFLEYTMNDKDVLKWIEAMDSTKRLEMGETCNINTLLNIIPEEQWLLVPSIKYQIMVENARHSVGKNLPPLLAKGAEVQSPPNKPRKSPESTKTQRNSLPVEIETDETQEVAVEVPDGVAQQGSPLAESAKTRRDVQNPSSSNNNSKGIKFEENPRGSKDGGGSLQSKRKSDDKEKDATPGTGSSGEQGPKRPSENDEEKMAAMQAAANALAFPEDSRPSG</sequence>
<name>A0ABP1S373_9HEXA</name>
<feature type="compositionally biased region" description="Basic and acidic residues" evidence="1">
    <location>
        <begin position="655"/>
        <end position="667"/>
    </location>
</feature>
<evidence type="ECO:0000313" key="2">
    <source>
        <dbReference type="EMBL" id="CAL8143102.1"/>
    </source>
</evidence>
<feature type="compositionally biased region" description="Low complexity" evidence="1">
    <location>
        <begin position="668"/>
        <end position="678"/>
    </location>
</feature>
<feature type="compositionally biased region" description="Polar residues" evidence="1">
    <location>
        <begin position="603"/>
        <end position="613"/>
    </location>
</feature>
<feature type="region of interest" description="Disordered" evidence="1">
    <location>
        <begin position="252"/>
        <end position="294"/>
    </location>
</feature>
<proteinExistence type="predicted"/>
<feature type="region of interest" description="Disordered" evidence="1">
    <location>
        <begin position="182"/>
        <end position="222"/>
    </location>
</feature>